<evidence type="ECO:0000313" key="2">
    <source>
        <dbReference type="Proteomes" id="UP000195162"/>
    </source>
</evidence>
<name>A0A242UBX9_ACIPI</name>
<protein>
    <submittedName>
        <fullName evidence="1">Uncharacterized protein</fullName>
    </submittedName>
</protein>
<proteinExistence type="predicted"/>
<accession>A0A242UBX9</accession>
<gene>
    <name evidence="1" type="ORF">CAT59_01940</name>
</gene>
<organism evidence="1 2">
    <name type="scientific">Acinetobacter pittii</name>
    <name type="common">Acinetobacter genomosp. 3</name>
    <dbReference type="NCBI Taxonomy" id="48296"/>
    <lineage>
        <taxon>Bacteria</taxon>
        <taxon>Pseudomonadati</taxon>
        <taxon>Pseudomonadota</taxon>
        <taxon>Gammaproteobacteria</taxon>
        <taxon>Moraxellales</taxon>
        <taxon>Moraxellaceae</taxon>
        <taxon>Acinetobacter</taxon>
        <taxon>Acinetobacter calcoaceticus/baumannii complex</taxon>
    </lineage>
</organism>
<sequence length="49" mass="5848">MRHAVLHQDMVLKLMNAPCSRYKLYKSYANFIFMIKNNCLVFLLKVGHF</sequence>
<comment type="caution">
    <text evidence="1">The sequence shown here is derived from an EMBL/GenBank/DDBJ whole genome shotgun (WGS) entry which is preliminary data.</text>
</comment>
<reference evidence="1 2" key="1">
    <citation type="submission" date="2017-05" db="EMBL/GenBank/DDBJ databases">
        <authorList>
            <person name="Song R."/>
            <person name="Chenine A.L."/>
            <person name="Ruprecht R.M."/>
        </authorList>
    </citation>
    <scope>NUCLEOTIDE SEQUENCE [LARGE SCALE GENOMIC DNA]</scope>
    <source>
        <strain evidence="1 2">ARLG1955</strain>
    </source>
</reference>
<dbReference type="Proteomes" id="UP000195162">
    <property type="component" value="Unassembled WGS sequence"/>
</dbReference>
<dbReference type="AlphaFoldDB" id="A0A242UBX9"/>
<dbReference type="EMBL" id="NGIR01000008">
    <property type="protein sequence ID" value="OTU30652.1"/>
    <property type="molecule type" value="Genomic_DNA"/>
</dbReference>
<evidence type="ECO:0000313" key="1">
    <source>
        <dbReference type="EMBL" id="OTU30652.1"/>
    </source>
</evidence>